<evidence type="ECO:0000313" key="3">
    <source>
        <dbReference type="Proteomes" id="UP000198217"/>
    </source>
</evidence>
<name>A0A1C5HI46_9ACTN</name>
<keyword evidence="3" id="KW-1185">Reference proteome</keyword>
<dbReference type="RefSeq" id="WP_088993264.1">
    <property type="nucleotide sequence ID" value="NZ_LT607750.1"/>
</dbReference>
<keyword evidence="2" id="KW-0315">Glutamine amidotransferase</keyword>
<evidence type="ECO:0000313" key="2">
    <source>
        <dbReference type="EMBL" id="SCG45688.1"/>
    </source>
</evidence>
<accession>A0A1C5HI46</accession>
<organism evidence="2 3">
    <name type="scientific">Micromonospora echinaurantiaca</name>
    <dbReference type="NCBI Taxonomy" id="47857"/>
    <lineage>
        <taxon>Bacteria</taxon>
        <taxon>Bacillati</taxon>
        <taxon>Actinomycetota</taxon>
        <taxon>Actinomycetes</taxon>
        <taxon>Micromonosporales</taxon>
        <taxon>Micromonosporaceae</taxon>
        <taxon>Micromonospora</taxon>
    </lineage>
</organism>
<sequence>MASGTFGRWFAAGERALTGRALTVRSPLSKRTEPPVALVYRGPATLPGCPEATAALLKSSRWGFDVRYVGPDADLPLSQRALAGAALYAQPGGGTLKHGYRQLKAHRDEIRQFVHSGGRYLGICLGGYLAGATPGFALLPGDTDQYIGSAAATVRSERDTVVDVSWRGRRRRLFFQDGPYFWLRPGAESDILATYPNGTIAAMVTRLGAGRVGVVGPHPEATDDWYLDAGLRPADRLGIDLGHDLIDTVMRP</sequence>
<dbReference type="AlphaFoldDB" id="A0A1C5HI46"/>
<dbReference type="Gene3D" id="3.40.50.880">
    <property type="match status" value="1"/>
</dbReference>
<dbReference type="GO" id="GO:0016740">
    <property type="term" value="F:transferase activity"/>
    <property type="evidence" value="ECO:0007669"/>
    <property type="project" value="UniProtKB-KW"/>
</dbReference>
<dbReference type="EMBL" id="LT607750">
    <property type="protein sequence ID" value="SCG45688.1"/>
    <property type="molecule type" value="Genomic_DNA"/>
</dbReference>
<keyword evidence="2" id="KW-0808">Transferase</keyword>
<dbReference type="SUPFAM" id="SSF52317">
    <property type="entry name" value="Class I glutamine amidotransferase-like"/>
    <property type="match status" value="1"/>
</dbReference>
<feature type="domain" description="Biotin-protein ligase N-terminal" evidence="1">
    <location>
        <begin position="38"/>
        <end position="136"/>
    </location>
</feature>
<gene>
    <name evidence="2" type="ORF">GA0070609_1665</name>
</gene>
<dbReference type="InterPro" id="IPR029062">
    <property type="entry name" value="Class_I_gatase-like"/>
</dbReference>
<evidence type="ECO:0000259" key="1">
    <source>
        <dbReference type="Pfam" id="PF09825"/>
    </source>
</evidence>
<dbReference type="Pfam" id="PF09825">
    <property type="entry name" value="BPL_N"/>
    <property type="match status" value="1"/>
</dbReference>
<dbReference type="Proteomes" id="UP000198217">
    <property type="component" value="Chromosome I"/>
</dbReference>
<protein>
    <submittedName>
        <fullName evidence="2">Uncharacterized conserved protein, conains N-terminal glutamine amidotransferase (GATase1)-like domain</fullName>
    </submittedName>
</protein>
<dbReference type="InterPro" id="IPR019197">
    <property type="entry name" value="Biotin-prot_ligase_N"/>
</dbReference>
<proteinExistence type="predicted"/>
<reference evidence="2 3" key="1">
    <citation type="submission" date="2016-06" db="EMBL/GenBank/DDBJ databases">
        <authorList>
            <person name="Kjaerup R.B."/>
            <person name="Dalgaard T.S."/>
            <person name="Juul-Madsen H.R."/>
        </authorList>
    </citation>
    <scope>NUCLEOTIDE SEQUENCE [LARGE SCALE GENOMIC DNA]</scope>
    <source>
        <strain evidence="2 3">DSM 43904</strain>
    </source>
</reference>